<accession>A0A8J4THS9</accession>
<name>A0A8J4THS9_9TREM</name>
<feature type="non-terminal residue" evidence="1">
    <location>
        <position position="451"/>
    </location>
</feature>
<dbReference type="OrthoDB" id="9999654at2759"/>
<evidence type="ECO:0000313" key="2">
    <source>
        <dbReference type="Proteomes" id="UP000748531"/>
    </source>
</evidence>
<proteinExistence type="predicted"/>
<reference evidence="1" key="1">
    <citation type="submission" date="2019-05" db="EMBL/GenBank/DDBJ databases">
        <title>Annotation for the trematode Paragonimus heterotremus.</title>
        <authorList>
            <person name="Choi Y.-J."/>
        </authorList>
    </citation>
    <scope>NUCLEOTIDE SEQUENCE</scope>
    <source>
        <strain evidence="1">LC</strain>
    </source>
</reference>
<dbReference type="EMBL" id="LUCH01000450">
    <property type="protein sequence ID" value="KAF5405109.1"/>
    <property type="molecule type" value="Genomic_DNA"/>
</dbReference>
<gene>
    <name evidence="1" type="ORF">PHET_01194</name>
</gene>
<keyword evidence="2" id="KW-1185">Reference proteome</keyword>
<protein>
    <submittedName>
        <fullName evidence="1">Uncharacterized protein</fullName>
    </submittedName>
</protein>
<dbReference type="Proteomes" id="UP000748531">
    <property type="component" value="Unassembled WGS sequence"/>
</dbReference>
<organism evidence="1 2">
    <name type="scientific">Paragonimus heterotremus</name>
    <dbReference type="NCBI Taxonomy" id="100268"/>
    <lineage>
        <taxon>Eukaryota</taxon>
        <taxon>Metazoa</taxon>
        <taxon>Spiralia</taxon>
        <taxon>Lophotrochozoa</taxon>
        <taxon>Platyhelminthes</taxon>
        <taxon>Trematoda</taxon>
        <taxon>Digenea</taxon>
        <taxon>Plagiorchiida</taxon>
        <taxon>Troglotremata</taxon>
        <taxon>Troglotrematidae</taxon>
        <taxon>Paragonimus</taxon>
    </lineage>
</organism>
<dbReference type="AlphaFoldDB" id="A0A8J4THS9"/>
<comment type="caution">
    <text evidence="1">The sequence shown here is derived from an EMBL/GenBank/DDBJ whole genome shotgun (WGS) entry which is preliminary data.</text>
</comment>
<sequence>VDVLSDLINVIKKITHDPATALHDYAARIVGSQGSSRFRGAPQFMYQLVYPEEKTTGHMHQVEREPQLLLEVRPLQSKIIEFYREKLSASWPNVDAKKVVDTLIEDLLHVDVNGENLTSIPVTHLRQRLGLEARVDEHLRPIRMRNAEFGSSLDGTLYEVLYYLAGQSYIQERLHGPSASQTLSSLPYCKRSHSSLFGSWHQTETRVNSQMLPGSTAFNSVSLSENRQLPSPTYLSTHTWLTVASLRGSADREVALKSTNLLLQFDHELTEVLRTKRLTNSSIVRGDSERMGRLPILFSAGPPVLLTEAFMDLVAQTDQPADFLPPMWTGLMLGIEQRLMQDQRISGMEGLTLLIEQKYNNLNCGSRNLVNVGSKSQREVFDLLSIMAAAKLFCYLRSSDLDQNVRNMAKYMMHKLEVQSNSSLHQIHSCREGQDYQPVRMIWSRLPARRS</sequence>
<evidence type="ECO:0000313" key="1">
    <source>
        <dbReference type="EMBL" id="KAF5405109.1"/>
    </source>
</evidence>